<dbReference type="VEuPathDB" id="FungiDB:NEUTE1DRAFT_107537"/>
<dbReference type="GO" id="GO:0008270">
    <property type="term" value="F:zinc ion binding"/>
    <property type="evidence" value="ECO:0007669"/>
    <property type="project" value="UniProtKB-UniRule"/>
</dbReference>
<dbReference type="Pfam" id="PF00484">
    <property type="entry name" value="Pro_CA"/>
    <property type="match status" value="1"/>
</dbReference>
<dbReference type="Proteomes" id="UP000008065">
    <property type="component" value="Unassembled WGS sequence"/>
</dbReference>
<evidence type="ECO:0000256" key="2">
    <source>
        <dbReference type="ARBA" id="ARBA00022723"/>
    </source>
</evidence>
<dbReference type="GeneID" id="20822341"/>
<dbReference type="PANTHER" id="PTHR43175:SF3">
    <property type="entry name" value="CARBON DISULFIDE HYDROLASE"/>
    <property type="match status" value="1"/>
</dbReference>
<dbReference type="PANTHER" id="PTHR43175">
    <property type="entry name" value="CARBONIC ANHYDRASE"/>
    <property type="match status" value="1"/>
</dbReference>
<dbReference type="Gene3D" id="3.40.1050.10">
    <property type="entry name" value="Carbonic anhydrase"/>
    <property type="match status" value="1"/>
</dbReference>
<comment type="cofactor">
    <cofactor evidence="4">
        <name>Zn(2+)</name>
        <dbReference type="ChEBI" id="CHEBI:29105"/>
    </cofactor>
    <text evidence="4">Binds 1 zinc ion per subunit.</text>
</comment>
<accession>F8MAP8</accession>
<keyword evidence="7" id="KW-1185">Reference proteome</keyword>
<evidence type="ECO:0000256" key="5">
    <source>
        <dbReference type="RuleBase" id="RU003956"/>
    </source>
</evidence>
<sequence>MPVTNEEIATRSVAASASYYSTFDKGHLAFPPAKKYISNAGASDKDALLSIVISQQLLATEAIVIVKHTGCGGMLTCKNEDAHGVVERNLGAEARKELEERKLDFLPFPQLKQAIQDDVEFLRGTKLMKNEVPLSGWAYDVETGKTVRVV</sequence>
<dbReference type="EMBL" id="GL891302">
    <property type="protein sequence ID" value="EGO60971.1"/>
    <property type="molecule type" value="Genomic_DNA"/>
</dbReference>
<keyword evidence="3 4" id="KW-0862">Zinc</keyword>
<evidence type="ECO:0000313" key="7">
    <source>
        <dbReference type="Proteomes" id="UP000008065"/>
    </source>
</evidence>
<dbReference type="SMART" id="SM00947">
    <property type="entry name" value="Pro_CA"/>
    <property type="match status" value="1"/>
</dbReference>
<dbReference type="HOGENOM" id="CLU_084253_1_1_1"/>
<proteinExistence type="inferred from homology"/>
<evidence type="ECO:0000256" key="4">
    <source>
        <dbReference type="PIRSR" id="PIRSR601765-1"/>
    </source>
</evidence>
<dbReference type="GO" id="GO:0004089">
    <property type="term" value="F:carbonate dehydratase activity"/>
    <property type="evidence" value="ECO:0007669"/>
    <property type="project" value="UniProtKB-UniRule"/>
</dbReference>
<reference evidence="7" key="1">
    <citation type="journal article" date="2011" name="Genetics">
        <title>Massive changes in genome architecture accompany the transition to self-fertility in the filamentous fungus Neurospora tetrasperma.</title>
        <authorList>
            <person name="Ellison C.E."/>
            <person name="Stajich J.E."/>
            <person name="Jacobson D.J."/>
            <person name="Natvig D.O."/>
            <person name="Lapidus A."/>
            <person name="Foster B."/>
            <person name="Aerts A."/>
            <person name="Riley R."/>
            <person name="Lindquist E.A."/>
            <person name="Grigoriev I.V."/>
            <person name="Taylor J.W."/>
        </authorList>
    </citation>
    <scope>NUCLEOTIDE SEQUENCE [LARGE SCALE GENOMIC DNA]</scope>
    <source>
        <strain evidence="7">FGSC 2508 / P0657</strain>
    </source>
</reference>
<feature type="binding site" evidence="4">
    <location>
        <position position="68"/>
    </location>
    <ligand>
        <name>Zn(2+)</name>
        <dbReference type="ChEBI" id="CHEBI:29105"/>
    </ligand>
</feature>
<gene>
    <name evidence="6" type="ORF">NEUTE1DRAFT_107537</name>
</gene>
<comment type="function">
    <text evidence="5">Reversible hydration of carbon dioxide.</text>
</comment>
<dbReference type="AlphaFoldDB" id="F8MAP8"/>
<evidence type="ECO:0000256" key="1">
    <source>
        <dbReference type="ARBA" id="ARBA00006217"/>
    </source>
</evidence>
<feature type="binding site" evidence="4">
    <location>
        <position position="71"/>
    </location>
    <ligand>
        <name>Zn(2+)</name>
        <dbReference type="ChEBI" id="CHEBI:29105"/>
    </ligand>
</feature>
<name>F8MAP8_NEUT8</name>
<keyword evidence="2 4" id="KW-0479">Metal-binding</keyword>
<dbReference type="EC" id="4.2.1.1" evidence="5"/>
<dbReference type="KEGG" id="nte:NEUTE1DRAFT107537"/>
<dbReference type="OrthoDB" id="10248475at2759"/>
<dbReference type="InterPro" id="IPR001765">
    <property type="entry name" value="Carbonic_anhydrase"/>
</dbReference>
<organism evidence="6 7">
    <name type="scientific">Neurospora tetrasperma (strain FGSC 2508 / ATCC MYA-4615 / P0657)</name>
    <dbReference type="NCBI Taxonomy" id="510951"/>
    <lineage>
        <taxon>Eukaryota</taxon>
        <taxon>Fungi</taxon>
        <taxon>Dikarya</taxon>
        <taxon>Ascomycota</taxon>
        <taxon>Pezizomycotina</taxon>
        <taxon>Sordariomycetes</taxon>
        <taxon>Sordariomycetidae</taxon>
        <taxon>Sordariales</taxon>
        <taxon>Sordariaceae</taxon>
        <taxon>Neurospora</taxon>
    </lineage>
</organism>
<evidence type="ECO:0000256" key="3">
    <source>
        <dbReference type="ARBA" id="ARBA00022833"/>
    </source>
</evidence>
<dbReference type="RefSeq" id="XP_009848131.1">
    <property type="nucleotide sequence ID" value="XM_009849829.1"/>
</dbReference>
<comment type="catalytic activity">
    <reaction evidence="5">
        <text>hydrogencarbonate + H(+) = CO2 + H2O</text>
        <dbReference type="Rhea" id="RHEA:10748"/>
        <dbReference type="ChEBI" id="CHEBI:15377"/>
        <dbReference type="ChEBI" id="CHEBI:15378"/>
        <dbReference type="ChEBI" id="CHEBI:16526"/>
        <dbReference type="ChEBI" id="CHEBI:17544"/>
        <dbReference type="EC" id="4.2.1.1"/>
    </reaction>
</comment>
<keyword evidence="5" id="KW-0456">Lyase</keyword>
<dbReference type="SUPFAM" id="SSF53056">
    <property type="entry name" value="beta-carbonic anhydrase, cab"/>
    <property type="match status" value="1"/>
</dbReference>
<evidence type="ECO:0000313" key="6">
    <source>
        <dbReference type="EMBL" id="EGO60971.1"/>
    </source>
</evidence>
<protein>
    <recommendedName>
        <fullName evidence="5">Carbonic anhydrase</fullName>
        <ecNumber evidence="5">4.2.1.1</ecNumber>
    </recommendedName>
    <alternativeName>
        <fullName evidence="5">Carbonate dehydratase</fullName>
    </alternativeName>
</protein>
<comment type="similarity">
    <text evidence="1 5">Belongs to the beta-class carbonic anhydrase family.</text>
</comment>
<dbReference type="InterPro" id="IPR036874">
    <property type="entry name" value="Carbonic_anhydrase_sf"/>
</dbReference>